<evidence type="ECO:0000256" key="1">
    <source>
        <dbReference type="ARBA" id="ARBA00005953"/>
    </source>
</evidence>
<proteinExistence type="inferred from homology"/>
<accession>A0A223P4M3</accession>
<dbReference type="OrthoDB" id="760345at2"/>
<dbReference type="Pfam" id="PF13279">
    <property type="entry name" value="4HBT_2"/>
    <property type="match status" value="1"/>
</dbReference>
<dbReference type="InterPro" id="IPR050563">
    <property type="entry name" value="4-hydroxybenzoyl-CoA_TE"/>
</dbReference>
<dbReference type="PANTHER" id="PTHR31793:SF27">
    <property type="entry name" value="NOVEL THIOESTERASE SUPERFAMILY DOMAIN AND SAPOSIN A-TYPE DOMAIN CONTAINING PROTEIN (0610012H03RIK)"/>
    <property type="match status" value="1"/>
</dbReference>
<dbReference type="PANTHER" id="PTHR31793">
    <property type="entry name" value="4-HYDROXYBENZOYL-COA THIOESTERASE FAMILY MEMBER"/>
    <property type="match status" value="1"/>
</dbReference>
<evidence type="ECO:0000313" key="4">
    <source>
        <dbReference type="Proteomes" id="UP000215002"/>
    </source>
</evidence>
<keyword evidence="2" id="KW-0378">Hydrolase</keyword>
<dbReference type="GO" id="GO:0047617">
    <property type="term" value="F:fatty acyl-CoA hydrolase activity"/>
    <property type="evidence" value="ECO:0007669"/>
    <property type="project" value="TreeGrafter"/>
</dbReference>
<organism evidence="3 4">
    <name type="scientific">Mucilaginibacter xinganensis</name>
    <dbReference type="NCBI Taxonomy" id="1234841"/>
    <lineage>
        <taxon>Bacteria</taxon>
        <taxon>Pseudomonadati</taxon>
        <taxon>Bacteroidota</taxon>
        <taxon>Sphingobacteriia</taxon>
        <taxon>Sphingobacteriales</taxon>
        <taxon>Sphingobacteriaceae</taxon>
        <taxon>Mucilaginibacter</taxon>
    </lineage>
</organism>
<keyword evidence="4" id="KW-1185">Reference proteome</keyword>
<dbReference type="CDD" id="cd00586">
    <property type="entry name" value="4HBT"/>
    <property type="match status" value="1"/>
</dbReference>
<comment type="similarity">
    <text evidence="1">Belongs to the 4-hydroxybenzoyl-CoA thioesterase family.</text>
</comment>
<evidence type="ECO:0000313" key="3">
    <source>
        <dbReference type="EMBL" id="ASU36741.1"/>
    </source>
</evidence>
<dbReference type="AlphaFoldDB" id="A0A223P4M3"/>
<dbReference type="RefSeq" id="WP_094572718.1">
    <property type="nucleotide sequence ID" value="NZ_CP022743.1"/>
</dbReference>
<dbReference type="Proteomes" id="UP000215002">
    <property type="component" value="Chromosome"/>
</dbReference>
<name>A0A223P4M3_9SPHI</name>
<protein>
    <submittedName>
        <fullName evidence="3">Thioesterase</fullName>
    </submittedName>
</protein>
<evidence type="ECO:0000256" key="2">
    <source>
        <dbReference type="ARBA" id="ARBA00022801"/>
    </source>
</evidence>
<dbReference type="KEGG" id="muc:MuYL_4858"/>
<reference evidence="3 4" key="1">
    <citation type="submission" date="2017-08" db="EMBL/GenBank/DDBJ databases">
        <title>Complete genome sequence of Mucilaginibacter sp. strain BJC16-A31.</title>
        <authorList>
            <consortium name="Henan University of Science and Technology"/>
            <person name="You X."/>
        </authorList>
    </citation>
    <scope>NUCLEOTIDE SEQUENCE [LARGE SCALE GENOMIC DNA]</scope>
    <source>
        <strain evidence="3 4">BJC16-A31</strain>
    </source>
</reference>
<gene>
    <name evidence="3" type="ORF">MuYL_4858</name>
</gene>
<dbReference type="EMBL" id="CP022743">
    <property type="protein sequence ID" value="ASU36741.1"/>
    <property type="molecule type" value="Genomic_DNA"/>
</dbReference>
<dbReference type="InterPro" id="IPR029069">
    <property type="entry name" value="HotDog_dom_sf"/>
</dbReference>
<dbReference type="Gene3D" id="3.10.129.10">
    <property type="entry name" value="Hotdog Thioesterase"/>
    <property type="match status" value="1"/>
</dbReference>
<dbReference type="SUPFAM" id="SSF54637">
    <property type="entry name" value="Thioesterase/thiol ester dehydrase-isomerase"/>
    <property type="match status" value="1"/>
</dbReference>
<sequence length="149" mass="17231">MDNVFFEGDVLWSQIDANQHMRHTAYADFAVQARLNMLEKLGLSLSTLLQAKIGPVLFKEELLYLREIGMNDNIKVTAVVTKFRPDASRWSIRHELFRRDGTKAAIVNVDGSWIDMDKRKLTTLPDEFRKLFLDAPRSHDCIEEIPEPK</sequence>